<evidence type="ECO:0000313" key="2">
    <source>
        <dbReference type="Proteomes" id="UP000289340"/>
    </source>
</evidence>
<accession>A0A445G0L0</accession>
<dbReference type="Proteomes" id="UP000289340">
    <property type="component" value="Chromosome 17"/>
</dbReference>
<keyword evidence="2" id="KW-1185">Reference proteome</keyword>
<dbReference type="AlphaFoldDB" id="A0A445G0L0"/>
<comment type="caution">
    <text evidence="1">The sequence shown here is derived from an EMBL/GenBank/DDBJ whole genome shotgun (WGS) entry which is preliminary data.</text>
</comment>
<proteinExistence type="predicted"/>
<name>A0A445G0L0_GLYSO</name>
<sequence length="177" mass="19872">MVNMGIFKILKKDHELLLNMVRMWTKNGLCTKTRKEKQNVQKEKKIPTPLPDNHHLLCVPLGSPFLLWNHPYELLTRCFHPVEFNKVVNNGGFMNLLKVNLGMLSLLATSCTHGGVAVDEKDRRENEGRKGERKSPVVSIFIEPIVMAVAINGLCLWSNGSEDSDISGGLVARVLEL</sequence>
<reference evidence="1 2" key="1">
    <citation type="submission" date="2018-09" db="EMBL/GenBank/DDBJ databases">
        <title>A high-quality reference genome of wild soybean provides a powerful tool to mine soybean genomes.</title>
        <authorList>
            <person name="Xie M."/>
            <person name="Chung C.Y.L."/>
            <person name="Li M.-W."/>
            <person name="Wong F.-L."/>
            <person name="Chan T.-F."/>
            <person name="Lam H.-M."/>
        </authorList>
    </citation>
    <scope>NUCLEOTIDE SEQUENCE [LARGE SCALE GENOMIC DNA]</scope>
    <source>
        <strain evidence="2">cv. W05</strain>
        <tissue evidence="1">Hypocotyl of etiolated seedlings</tissue>
    </source>
</reference>
<organism evidence="1 2">
    <name type="scientific">Glycine soja</name>
    <name type="common">Wild soybean</name>
    <dbReference type="NCBI Taxonomy" id="3848"/>
    <lineage>
        <taxon>Eukaryota</taxon>
        <taxon>Viridiplantae</taxon>
        <taxon>Streptophyta</taxon>
        <taxon>Embryophyta</taxon>
        <taxon>Tracheophyta</taxon>
        <taxon>Spermatophyta</taxon>
        <taxon>Magnoliopsida</taxon>
        <taxon>eudicotyledons</taxon>
        <taxon>Gunneridae</taxon>
        <taxon>Pentapetalae</taxon>
        <taxon>rosids</taxon>
        <taxon>fabids</taxon>
        <taxon>Fabales</taxon>
        <taxon>Fabaceae</taxon>
        <taxon>Papilionoideae</taxon>
        <taxon>50 kb inversion clade</taxon>
        <taxon>NPAAA clade</taxon>
        <taxon>indigoferoid/millettioid clade</taxon>
        <taxon>Phaseoleae</taxon>
        <taxon>Glycine</taxon>
        <taxon>Glycine subgen. Soja</taxon>
    </lineage>
</organism>
<protein>
    <submittedName>
        <fullName evidence="1">Uncharacterized protein</fullName>
    </submittedName>
</protein>
<evidence type="ECO:0000313" key="1">
    <source>
        <dbReference type="EMBL" id="RZB54758.1"/>
    </source>
</evidence>
<dbReference type="EMBL" id="QZWG01000017">
    <property type="protein sequence ID" value="RZB54758.1"/>
    <property type="molecule type" value="Genomic_DNA"/>
</dbReference>
<gene>
    <name evidence="1" type="ORF">D0Y65_044621</name>
</gene>